<evidence type="ECO:0000313" key="6">
    <source>
        <dbReference type="Proteomes" id="UP000465031"/>
    </source>
</evidence>
<reference evidence="6" key="2">
    <citation type="submission" date="2019-12" db="EMBL/GenBank/DDBJ databases">
        <title>Complete and draft genome sequences of new strains and members of some known species of the genus Rathayibacter isolated from plants.</title>
        <authorList>
            <person name="Tarlachkov S.V."/>
            <person name="Starodumova I.P."/>
            <person name="Dorofeeva L.V."/>
            <person name="Prisyazhnaya N.V."/>
            <person name="Leyn S."/>
            <person name="Zlamal J."/>
            <person name="Elan M."/>
            <person name="Osterman A.L."/>
            <person name="Nadler S."/>
            <person name="Subbotin S.A."/>
            <person name="Evtushenko L.I."/>
        </authorList>
    </citation>
    <scope>NUCLEOTIDE SEQUENCE [LARGE SCALE GENOMIC DNA]</scope>
    <source>
        <strain evidence="6">VKM Ac-2761</strain>
    </source>
</reference>
<dbReference type="InterPro" id="IPR002347">
    <property type="entry name" value="SDR_fam"/>
</dbReference>
<keyword evidence="2 3" id="KW-0560">Oxidoreductase</keyword>
<dbReference type="PROSITE" id="PS00061">
    <property type="entry name" value="ADH_SHORT"/>
    <property type="match status" value="1"/>
</dbReference>
<dbReference type="RefSeq" id="WP_068211780.1">
    <property type="nucleotide sequence ID" value="NZ_CP047186.1"/>
</dbReference>
<dbReference type="PRINTS" id="PR00081">
    <property type="entry name" value="GDHRDH"/>
</dbReference>
<gene>
    <name evidence="3" type="ORF">ACH61_02152</name>
    <name evidence="4" type="ORF">GSU10_02855</name>
</gene>
<dbReference type="GO" id="GO:0016491">
    <property type="term" value="F:oxidoreductase activity"/>
    <property type="evidence" value="ECO:0007669"/>
    <property type="project" value="UniProtKB-KW"/>
</dbReference>
<evidence type="ECO:0000313" key="3">
    <source>
        <dbReference type="EMBL" id="KZX20725.1"/>
    </source>
</evidence>
<evidence type="ECO:0000256" key="1">
    <source>
        <dbReference type="ARBA" id="ARBA00006484"/>
    </source>
</evidence>
<evidence type="ECO:0000313" key="5">
    <source>
        <dbReference type="Proteomes" id="UP000076717"/>
    </source>
</evidence>
<dbReference type="Proteomes" id="UP000076717">
    <property type="component" value="Unassembled WGS sequence"/>
</dbReference>
<dbReference type="SUPFAM" id="SSF51735">
    <property type="entry name" value="NAD(P)-binding Rossmann-fold domains"/>
    <property type="match status" value="1"/>
</dbReference>
<dbReference type="PANTHER" id="PTHR44169">
    <property type="entry name" value="NADPH-DEPENDENT 1-ACYLDIHYDROXYACETONE PHOSPHATE REDUCTASE"/>
    <property type="match status" value="1"/>
</dbReference>
<comment type="similarity">
    <text evidence="1">Belongs to the short-chain dehydrogenases/reductases (SDR) family.</text>
</comment>
<evidence type="ECO:0000256" key="2">
    <source>
        <dbReference type="ARBA" id="ARBA00023002"/>
    </source>
</evidence>
<dbReference type="EMBL" id="CP047186">
    <property type="protein sequence ID" value="QHC54694.1"/>
    <property type="molecule type" value="Genomic_DNA"/>
</dbReference>
<organism evidence="3 5">
    <name type="scientific">Rathayibacter tanaceti</name>
    <dbReference type="NCBI Taxonomy" id="1671680"/>
    <lineage>
        <taxon>Bacteria</taxon>
        <taxon>Bacillati</taxon>
        <taxon>Actinomycetota</taxon>
        <taxon>Actinomycetes</taxon>
        <taxon>Micrococcales</taxon>
        <taxon>Microbacteriaceae</taxon>
        <taxon>Rathayibacter</taxon>
    </lineage>
</organism>
<dbReference type="EMBL" id="LIIN01000076">
    <property type="protein sequence ID" value="KZX20725.1"/>
    <property type="molecule type" value="Genomic_DNA"/>
</dbReference>
<protein>
    <submittedName>
        <fullName evidence="3">Putative oxidoreductase</fullName>
        <ecNumber evidence="3">1.-.-.-</ecNumber>
    </submittedName>
    <submittedName>
        <fullName evidence="4">SDR family NAD(P)-dependent oxidoreductase</fullName>
    </submittedName>
</protein>
<reference evidence="4" key="3">
    <citation type="submission" date="2019-12" db="EMBL/GenBank/DDBJ databases">
        <title>Complete and Draft Genome Sequences of New Strains and Members of Some Known Species of the Genus Rathayibacter isolated from Plants.</title>
        <authorList>
            <person name="Tarlachkov S.V."/>
            <person name="Starodumova I.P."/>
            <person name="Dorofeeva L.V."/>
            <person name="Prisyazhnaya N.V."/>
            <person name="Leyn S.A."/>
            <person name="Zlamal J.E."/>
            <person name="Elane M.L."/>
            <person name="Osterman A.L."/>
            <person name="Nadler S.A."/>
            <person name="Subbotin S.A."/>
            <person name="Evtushenko L.I."/>
        </authorList>
    </citation>
    <scope>NUCLEOTIDE SEQUENCE</scope>
    <source>
        <strain evidence="4">VKM Ac-2761</strain>
    </source>
</reference>
<dbReference type="KEGG" id="rte:GSU10_02855"/>
<keyword evidence="5" id="KW-1185">Reference proteome</keyword>
<dbReference type="EC" id="1.-.-.-" evidence="3"/>
<dbReference type="InterPro" id="IPR020904">
    <property type="entry name" value="Sc_DH/Rdtase_CS"/>
</dbReference>
<dbReference type="Proteomes" id="UP000465031">
    <property type="component" value="Chromosome"/>
</dbReference>
<dbReference type="AlphaFoldDB" id="A0A166HJS3"/>
<accession>A0A166HJS3</accession>
<evidence type="ECO:0000313" key="4">
    <source>
        <dbReference type="EMBL" id="QHC54694.1"/>
    </source>
</evidence>
<dbReference type="Pfam" id="PF00106">
    <property type="entry name" value="adh_short"/>
    <property type="match status" value="1"/>
</dbReference>
<sequence length="216" mass="23090">MRSPVACCRPQGIADRGCAALASPVAPLDGTISEARARERLAISHPDLNLLVANAGIQLLENVRDPDDVRIAEEQVTTNLLGTIRTIYAFLPQLVAQENAAILSTSSALAFIPFPATPTYSASKAAVHSFLEGLRVQLANSGVQVVEIVPPAVATTLLSNQDNPMAMPVNDFLTELVALLREHPEVQELVVENAKPIRDAVASGSYSQFLTMFSSF</sequence>
<dbReference type="Gene3D" id="3.40.50.720">
    <property type="entry name" value="NAD(P)-binding Rossmann-like Domain"/>
    <property type="match status" value="1"/>
</dbReference>
<proteinExistence type="inferred from homology"/>
<reference evidence="3 5" key="1">
    <citation type="submission" date="2015-08" db="EMBL/GenBank/DDBJ databases">
        <title>Draft Genome Sequence of Rathayibacter sp. Strain VKM Ac-2596 Isolated from Leaf Gall Induced by Plant-Parasitic Nematodes.</title>
        <authorList>
            <person name="Vasilenko O.V."/>
            <person name="Starodumova I.P."/>
            <person name="Tarlachkov S.V."/>
            <person name="Dorofeeva L.V."/>
            <person name="Evtushenko L.I."/>
        </authorList>
    </citation>
    <scope>NUCLEOTIDE SEQUENCE [LARGE SCALE GENOMIC DNA]</scope>
    <source>
        <strain evidence="3 5">VKM Ac-2596</strain>
    </source>
</reference>
<dbReference type="OrthoDB" id="9810734at2"/>
<dbReference type="PATRIC" id="fig|1671680.3.peg.2294"/>
<dbReference type="PANTHER" id="PTHR44169:SF6">
    <property type="entry name" value="NADPH-DEPENDENT 1-ACYLDIHYDROXYACETONE PHOSPHATE REDUCTASE"/>
    <property type="match status" value="1"/>
</dbReference>
<name>A0A166HJS3_9MICO</name>
<dbReference type="InterPro" id="IPR036291">
    <property type="entry name" value="NAD(P)-bd_dom_sf"/>
</dbReference>